<evidence type="ECO:0000256" key="2">
    <source>
        <dbReference type="ARBA" id="ARBA00010701"/>
    </source>
</evidence>
<dbReference type="SUPFAM" id="SSF53474">
    <property type="entry name" value="alpha/beta-Hydrolases"/>
    <property type="match status" value="1"/>
</dbReference>
<feature type="chain" id="PRO_5043654476" description="Lipase domain-containing protein" evidence="5">
    <location>
        <begin position="17"/>
        <end position="328"/>
    </location>
</feature>
<dbReference type="GO" id="GO:0016298">
    <property type="term" value="F:lipase activity"/>
    <property type="evidence" value="ECO:0007669"/>
    <property type="project" value="InterPro"/>
</dbReference>
<gene>
    <name evidence="7" type="ORF">WA026_012097</name>
</gene>
<dbReference type="InterPro" id="IPR013818">
    <property type="entry name" value="Lipase"/>
</dbReference>
<organism evidence="7 8">
    <name type="scientific">Henosepilachna vigintioctopunctata</name>
    <dbReference type="NCBI Taxonomy" id="420089"/>
    <lineage>
        <taxon>Eukaryota</taxon>
        <taxon>Metazoa</taxon>
        <taxon>Ecdysozoa</taxon>
        <taxon>Arthropoda</taxon>
        <taxon>Hexapoda</taxon>
        <taxon>Insecta</taxon>
        <taxon>Pterygota</taxon>
        <taxon>Neoptera</taxon>
        <taxon>Endopterygota</taxon>
        <taxon>Coleoptera</taxon>
        <taxon>Polyphaga</taxon>
        <taxon>Cucujiformia</taxon>
        <taxon>Coccinelloidea</taxon>
        <taxon>Coccinellidae</taxon>
        <taxon>Epilachninae</taxon>
        <taxon>Epilachnini</taxon>
        <taxon>Henosepilachna</taxon>
    </lineage>
</organism>
<comment type="similarity">
    <text evidence="2 4">Belongs to the AB hydrolase superfamily. Lipase family.</text>
</comment>
<keyword evidence="8" id="KW-1185">Reference proteome</keyword>
<dbReference type="EMBL" id="JARQZJ010000126">
    <property type="protein sequence ID" value="KAK9890749.1"/>
    <property type="molecule type" value="Genomic_DNA"/>
</dbReference>
<dbReference type="Pfam" id="PF00151">
    <property type="entry name" value="Lipase"/>
    <property type="match status" value="1"/>
</dbReference>
<accession>A0AAW1V662</accession>
<evidence type="ECO:0000256" key="3">
    <source>
        <dbReference type="ARBA" id="ARBA00022525"/>
    </source>
</evidence>
<sequence>MFLIILLFYLAKVTTGQHDATDWSYGDILRVTSQNLQIRDGDVTPSDVNLYLYSRKNPDEPIWLNSNENYNVKLRHGTKIAIHGFLGNYQERFLIDIKNEFLKVNDFNIILVDWERVAKSYYISAARNTRLIGDIIADFLIRHKIPPTRLHLIGFSLGSHIAAFAAKKIKLLTSQQVERITGLDPAGPYFRMERITENERLSVNDAKIVDVVHTDGGIFGYLKPIGSLDMYVNGGVRKQPGCKDGEPSLNRKQMIINAMCSHKRSCEYFIESIAKANITCKMCDSYEDIAIEECQEDNTITIINQNVTESMQGICTFSTSESEPFLTI</sequence>
<name>A0AAW1V662_9CUCU</name>
<dbReference type="InterPro" id="IPR000734">
    <property type="entry name" value="TAG_lipase"/>
</dbReference>
<dbReference type="GO" id="GO:0016042">
    <property type="term" value="P:lipid catabolic process"/>
    <property type="evidence" value="ECO:0007669"/>
    <property type="project" value="TreeGrafter"/>
</dbReference>
<evidence type="ECO:0000313" key="7">
    <source>
        <dbReference type="EMBL" id="KAK9890749.1"/>
    </source>
</evidence>
<evidence type="ECO:0000256" key="5">
    <source>
        <dbReference type="SAM" id="SignalP"/>
    </source>
</evidence>
<evidence type="ECO:0000259" key="6">
    <source>
        <dbReference type="Pfam" id="PF00151"/>
    </source>
</evidence>
<proteinExistence type="inferred from homology"/>
<dbReference type="InterPro" id="IPR029058">
    <property type="entry name" value="AB_hydrolase_fold"/>
</dbReference>
<comment type="subcellular location">
    <subcellularLocation>
        <location evidence="1">Secreted</location>
    </subcellularLocation>
</comment>
<evidence type="ECO:0000256" key="4">
    <source>
        <dbReference type="RuleBase" id="RU004262"/>
    </source>
</evidence>
<evidence type="ECO:0000313" key="8">
    <source>
        <dbReference type="Proteomes" id="UP001431783"/>
    </source>
</evidence>
<reference evidence="7 8" key="1">
    <citation type="submission" date="2023-03" db="EMBL/GenBank/DDBJ databases">
        <title>Genome insight into feeding habits of ladybird beetles.</title>
        <authorList>
            <person name="Li H.-S."/>
            <person name="Huang Y.-H."/>
            <person name="Pang H."/>
        </authorList>
    </citation>
    <scope>NUCLEOTIDE SEQUENCE [LARGE SCALE GENOMIC DNA]</scope>
    <source>
        <strain evidence="7">SYSU_2023b</strain>
        <tissue evidence="7">Whole body</tissue>
    </source>
</reference>
<feature type="signal peptide" evidence="5">
    <location>
        <begin position="1"/>
        <end position="16"/>
    </location>
</feature>
<dbReference type="GO" id="GO:0017171">
    <property type="term" value="F:serine hydrolase activity"/>
    <property type="evidence" value="ECO:0007669"/>
    <property type="project" value="TreeGrafter"/>
</dbReference>
<dbReference type="AlphaFoldDB" id="A0AAW1V662"/>
<comment type="caution">
    <text evidence="7">The sequence shown here is derived from an EMBL/GenBank/DDBJ whole genome shotgun (WGS) entry which is preliminary data.</text>
</comment>
<dbReference type="PANTHER" id="PTHR11610:SF173">
    <property type="entry name" value="LIPASE DOMAIN-CONTAINING PROTEIN-RELATED"/>
    <property type="match status" value="1"/>
</dbReference>
<dbReference type="GO" id="GO:0005615">
    <property type="term" value="C:extracellular space"/>
    <property type="evidence" value="ECO:0007669"/>
    <property type="project" value="TreeGrafter"/>
</dbReference>
<protein>
    <recommendedName>
        <fullName evidence="6">Lipase domain-containing protein</fullName>
    </recommendedName>
</protein>
<keyword evidence="5" id="KW-0732">Signal</keyword>
<keyword evidence="3" id="KW-0964">Secreted</keyword>
<evidence type="ECO:0000256" key="1">
    <source>
        <dbReference type="ARBA" id="ARBA00004613"/>
    </source>
</evidence>
<dbReference type="PANTHER" id="PTHR11610">
    <property type="entry name" value="LIPASE"/>
    <property type="match status" value="1"/>
</dbReference>
<dbReference type="Gene3D" id="3.40.50.1820">
    <property type="entry name" value="alpha/beta hydrolase"/>
    <property type="match status" value="1"/>
</dbReference>
<feature type="domain" description="Lipase" evidence="6">
    <location>
        <begin position="34"/>
        <end position="295"/>
    </location>
</feature>
<dbReference type="Proteomes" id="UP001431783">
    <property type="component" value="Unassembled WGS sequence"/>
</dbReference>
<dbReference type="PRINTS" id="PR00821">
    <property type="entry name" value="TAGLIPASE"/>
</dbReference>